<feature type="transmembrane region" description="Helical" evidence="1">
    <location>
        <begin position="106"/>
        <end position="131"/>
    </location>
</feature>
<evidence type="ECO:0000313" key="2">
    <source>
        <dbReference type="EMBL" id="ADC54974.1"/>
    </source>
</evidence>
<dbReference type="EMBL" id="KJ778791">
    <property type="protein sequence ID" value="AIG62657.1"/>
    <property type="molecule type" value="Genomic_DNA"/>
</dbReference>
<feature type="transmembrane region" description="Helical" evidence="1">
    <location>
        <begin position="48"/>
        <end position="65"/>
    </location>
</feature>
<dbReference type="RefSeq" id="WP_021580867.1">
    <property type="nucleotide sequence ID" value="NZ_CABWIQ010000010.1"/>
</dbReference>
<keyword evidence="1" id="KW-0812">Transmembrane</keyword>
<evidence type="ECO:0000313" key="3">
    <source>
        <dbReference type="EMBL" id="AIG62657.1"/>
    </source>
</evidence>
<reference evidence="3" key="2">
    <citation type="journal article" date="2016" name="PLoS ONE">
        <title>Comparison of O-Antigen Gene Clusters of All O-Serogroups of Escherichia coli and Proposal for Adopting a New Nomenclature for O-Typing.</title>
        <authorList>
            <person name="DebRoy C."/>
            <person name="Fratamico P.M."/>
            <person name="Yan X."/>
            <person name="Baranzoni G."/>
            <person name="Liu Y."/>
            <person name="Needleman D.S."/>
            <person name="Tebbs R."/>
            <person name="O'Connell C.D."/>
            <person name="Allred A."/>
            <person name="Swimley M."/>
            <person name="Mwangi M."/>
            <person name="Kapur V."/>
            <person name="Raygoza Garay J.A."/>
            <person name="Roberts E.L."/>
            <person name="Katani R."/>
        </authorList>
    </citation>
    <scope>NUCLEOTIDE SEQUENCE</scope>
    <source>
        <strain evidence="3">H 23</strain>
    </source>
</reference>
<reference evidence="2" key="1">
    <citation type="journal article" date="2011" name="Inn. Immun.">
        <title>Structural and genetic characterization of the closely related O-antigens of Escherichia coli O85 and Salmonella enterica O17.</title>
        <authorList>
            <person name="Perepelov A.V."/>
            <person name="Li D."/>
            <person name="Liu B."/>
            <person name="Senchenkova S.N."/>
            <person name="Guo D."/>
            <person name="Shashkov A.S."/>
            <person name="Feng L."/>
            <person name="Knirel Y.A."/>
            <person name="Wang L."/>
        </authorList>
    </citation>
    <scope>NUCLEOTIDE SEQUENCE</scope>
    <source>
        <strain evidence="2">G1189</strain>
    </source>
</reference>
<dbReference type="BioCyc" id="MetaCyc:MONOMER-21458"/>
<gene>
    <name evidence="2" type="primary">wzy</name>
</gene>
<name>D8WUJ2_ECOLX</name>
<sequence length="372" mass="42647">MVVLYFSIILLSSLFFTTSFSFYGLSFYGWLAAFILLLPFVRRVKKGKVFIIILPAISIMSFFLSKGHELDGLINNVKLNGIILITVGAMYLIITSDIMKKIPPKIMSNIIAVVMITHVLIAFFQFVYWYAFGGDLDVSSIFGGSGHRSFYYGIYRITGVFDEPAIYSTFIMSFCFLRFYLMGRNDWVNYVGVVSIILSLSFAGIVIVFLYLLVSETWDKKIIFISIMIFVVCLFVASFYPEIYGSVLTRLETLQAGNDGSSNLKFQYVNFWLSDEQRILFGNGMVGYYDGKPKFFESAFDLTFIFTTITTYGVVLSIPLFLVLYYYLFKGQKRKNQLLLLIISLKMTSIIFPFFWVFSGIIIAYEKNKYSS</sequence>
<proteinExistence type="predicted"/>
<evidence type="ECO:0000256" key="1">
    <source>
        <dbReference type="SAM" id="Phobius"/>
    </source>
</evidence>
<feature type="transmembrane region" description="Helical" evidence="1">
    <location>
        <begin position="20"/>
        <end position="41"/>
    </location>
</feature>
<organism evidence="2">
    <name type="scientific">Escherichia coli</name>
    <dbReference type="NCBI Taxonomy" id="562"/>
    <lineage>
        <taxon>Bacteria</taxon>
        <taxon>Pseudomonadati</taxon>
        <taxon>Pseudomonadota</taxon>
        <taxon>Gammaproteobacteria</taxon>
        <taxon>Enterobacterales</taxon>
        <taxon>Enterobacteriaceae</taxon>
        <taxon>Escherichia</taxon>
    </lineage>
</organism>
<feature type="transmembrane region" description="Helical" evidence="1">
    <location>
        <begin position="302"/>
        <end position="326"/>
    </location>
</feature>
<feature type="transmembrane region" description="Helical" evidence="1">
    <location>
        <begin position="77"/>
        <end position="94"/>
    </location>
</feature>
<feature type="transmembrane region" description="Helical" evidence="1">
    <location>
        <begin position="187"/>
        <end position="213"/>
    </location>
</feature>
<protein>
    <submittedName>
        <fullName evidence="3">O-antigen polymerase</fullName>
    </submittedName>
    <submittedName>
        <fullName evidence="2">Wzy</fullName>
    </submittedName>
</protein>
<dbReference type="AlphaFoldDB" id="D8WUJ2"/>
<keyword evidence="1" id="KW-0472">Membrane</keyword>
<dbReference type="EMBL" id="GU299798">
    <property type="protein sequence ID" value="ADC54974.1"/>
    <property type="molecule type" value="Genomic_DNA"/>
</dbReference>
<keyword evidence="1" id="KW-1133">Transmembrane helix</keyword>
<accession>D8WUJ2</accession>
<feature type="transmembrane region" description="Helical" evidence="1">
    <location>
        <begin position="222"/>
        <end position="240"/>
    </location>
</feature>
<feature type="transmembrane region" description="Helical" evidence="1">
    <location>
        <begin position="338"/>
        <end position="365"/>
    </location>
</feature>